<dbReference type="Pfam" id="PF04333">
    <property type="entry name" value="MlaA"/>
    <property type="match status" value="1"/>
</dbReference>
<accession>A0A4Y8UMY5</accession>
<gene>
    <name evidence="3" type="ORF">E3W66_04490</name>
</gene>
<dbReference type="OrthoDB" id="9785326at2"/>
<dbReference type="PRINTS" id="PR01805">
    <property type="entry name" value="VACJLIPOPROT"/>
</dbReference>
<dbReference type="InterPro" id="IPR007428">
    <property type="entry name" value="MlaA"/>
</dbReference>
<dbReference type="GO" id="GO:0016020">
    <property type="term" value="C:membrane"/>
    <property type="evidence" value="ECO:0007669"/>
    <property type="project" value="InterPro"/>
</dbReference>
<dbReference type="PANTHER" id="PTHR30035:SF3">
    <property type="entry name" value="INTERMEMBRANE PHOSPHOLIPID TRANSPORT SYSTEM LIPOPROTEIN MLAA"/>
    <property type="match status" value="1"/>
</dbReference>
<evidence type="ECO:0000256" key="1">
    <source>
        <dbReference type="ARBA" id="ARBA00010634"/>
    </source>
</evidence>
<dbReference type="EMBL" id="SPIA01000001">
    <property type="protein sequence ID" value="TFH69187.1"/>
    <property type="molecule type" value="Genomic_DNA"/>
</dbReference>
<dbReference type="GO" id="GO:0120010">
    <property type="term" value="P:intermembrane phospholipid transfer"/>
    <property type="evidence" value="ECO:0007669"/>
    <property type="project" value="TreeGrafter"/>
</dbReference>
<dbReference type="PANTHER" id="PTHR30035">
    <property type="entry name" value="LIPOPROTEIN VACJ-RELATED"/>
    <property type="match status" value="1"/>
</dbReference>
<keyword evidence="2" id="KW-0732">Signal</keyword>
<sequence length="247" mass="26824">MAAYPAVANNASMRAITCGSCAAHGQPSTAMALDDLGDPLRDVNRAVFRFNEAIDNAVAKPLAQGYQRAVPTRLQWGVSNFFSNIGELQNVLNDLLQGKLLQAGRDSSRFLINTTVGMGGFFDVATRMGIAASDGEDFGQTLAVWGVPQGPYLMLPLLGPSTVRELPSRLVDRWVGLSEQLDDVAARNALLGLQLVDTRAGLLNAEAAVSGDRYLFLQQVYLQRRDFLINDGVVEDDFGDFGEYDDY</sequence>
<proteinExistence type="inferred from homology"/>
<dbReference type="Proteomes" id="UP000298133">
    <property type="component" value="Unassembled WGS sequence"/>
</dbReference>
<keyword evidence="4" id="KW-1185">Reference proteome</keyword>
<evidence type="ECO:0000256" key="2">
    <source>
        <dbReference type="ARBA" id="ARBA00022729"/>
    </source>
</evidence>
<organism evidence="3 4">
    <name type="scientific">Gammaproteobacteria bacterium LSUCC0057</name>
    <dbReference type="NCBI Taxonomy" id="2559237"/>
    <lineage>
        <taxon>Bacteria</taxon>
        <taxon>Pseudomonadati</taxon>
        <taxon>Pseudomonadota</taxon>
        <taxon>Gammaproteobacteria</taxon>
        <taxon>Cellvibrionales</taxon>
        <taxon>Porticoccaceae</taxon>
        <taxon>SAR92 clade</taxon>
    </lineage>
</organism>
<comment type="similarity">
    <text evidence="1">Belongs to the MlaA family.</text>
</comment>
<keyword evidence="3" id="KW-0449">Lipoprotein</keyword>
<evidence type="ECO:0000313" key="4">
    <source>
        <dbReference type="Proteomes" id="UP000298133"/>
    </source>
</evidence>
<reference evidence="3 4" key="1">
    <citation type="submission" date="2019-03" db="EMBL/GenBank/DDBJ databases">
        <title>Draft genome of Gammaproteobacteria bacterium LSUCC0057, a member of the SAR92 clade.</title>
        <authorList>
            <person name="Lanclos V.C."/>
            <person name="Doiron C."/>
            <person name="Henson M.W."/>
            <person name="Thrash J.C."/>
        </authorList>
    </citation>
    <scope>NUCLEOTIDE SEQUENCE [LARGE SCALE GENOMIC DNA]</scope>
    <source>
        <strain evidence="3 4">LSUCC0057</strain>
    </source>
</reference>
<dbReference type="AlphaFoldDB" id="A0A4Y8UMY5"/>
<evidence type="ECO:0000313" key="3">
    <source>
        <dbReference type="EMBL" id="TFH69187.1"/>
    </source>
</evidence>
<name>A0A4Y8UMY5_9GAMM</name>
<comment type="caution">
    <text evidence="3">The sequence shown here is derived from an EMBL/GenBank/DDBJ whole genome shotgun (WGS) entry which is preliminary data.</text>
</comment>
<protein>
    <submittedName>
        <fullName evidence="3">VacJ family lipoprotein</fullName>
    </submittedName>
</protein>